<evidence type="ECO:0000256" key="1">
    <source>
        <dbReference type="SAM" id="MobiDB-lite"/>
    </source>
</evidence>
<dbReference type="EMBL" id="CP042806">
    <property type="protein sequence ID" value="QEE30128.1"/>
    <property type="molecule type" value="Genomic_DNA"/>
</dbReference>
<dbReference type="AlphaFoldDB" id="A0A5B9ED38"/>
<protein>
    <submittedName>
        <fullName evidence="2">Nuclease</fullName>
    </submittedName>
</protein>
<proteinExistence type="predicted"/>
<gene>
    <name evidence="2" type="ORF">FTW19_20365</name>
</gene>
<organism evidence="2 3">
    <name type="scientific">Terriglobus albidus</name>
    <dbReference type="NCBI Taxonomy" id="1592106"/>
    <lineage>
        <taxon>Bacteria</taxon>
        <taxon>Pseudomonadati</taxon>
        <taxon>Acidobacteriota</taxon>
        <taxon>Terriglobia</taxon>
        <taxon>Terriglobales</taxon>
        <taxon>Acidobacteriaceae</taxon>
        <taxon>Terriglobus</taxon>
    </lineage>
</organism>
<feature type="region of interest" description="Disordered" evidence="1">
    <location>
        <begin position="266"/>
        <end position="299"/>
    </location>
</feature>
<evidence type="ECO:0000313" key="3">
    <source>
        <dbReference type="Proteomes" id="UP000321820"/>
    </source>
</evidence>
<sequence>MTARTQHGVGPVRQGIGLAAVFVLLVAVSPAQQPIGTVTTENASISGLVTVSNQKATIANQGSITAAINRTAELTLTRGGVVRVCSTSSIHVSQANSADPPLLLALDRGALEASFQVTASDMLMTPDLRFQASATGELNLHLRVTPNGDTCVDNRSKADAPLLHVTSAFGPEGYFIKPGQHLLFVGGSLTRVIDTETTACGCPPPQPEPVPIPVQIVAEGKPVTPTQAAAEHPFPEAQSAGLAPGPVTAPVPVGEVHTQIATTLSVNGNAPKPVPPPPAPEPQPAEQPKKAATKPASKPNAFTAIGHFFKRIFGGGRQVGVSGS</sequence>
<dbReference type="Proteomes" id="UP000321820">
    <property type="component" value="Chromosome"/>
</dbReference>
<reference evidence="2 3" key="1">
    <citation type="submission" date="2019-08" db="EMBL/GenBank/DDBJ databases">
        <title>Complete genome sequence of Terriglobus albidus strain ORNL.</title>
        <authorList>
            <person name="Podar M."/>
        </authorList>
    </citation>
    <scope>NUCLEOTIDE SEQUENCE [LARGE SCALE GENOMIC DNA]</scope>
    <source>
        <strain evidence="2 3">ORNL</strain>
    </source>
</reference>
<dbReference type="RefSeq" id="WP_147649398.1">
    <property type="nucleotide sequence ID" value="NZ_CP042806.1"/>
</dbReference>
<keyword evidence="3" id="KW-1185">Reference proteome</keyword>
<accession>A0A5B9ED38</accession>
<evidence type="ECO:0000313" key="2">
    <source>
        <dbReference type="EMBL" id="QEE30128.1"/>
    </source>
</evidence>
<dbReference type="OrthoDB" id="117760at2"/>
<dbReference type="KEGG" id="talb:FTW19_20365"/>
<name>A0A5B9ED38_9BACT</name>
<feature type="compositionally biased region" description="Pro residues" evidence="1">
    <location>
        <begin position="272"/>
        <end position="285"/>
    </location>
</feature>